<dbReference type="InterPro" id="IPR002110">
    <property type="entry name" value="Ankyrin_rpt"/>
</dbReference>
<evidence type="ECO:0000256" key="2">
    <source>
        <dbReference type="ARBA" id="ARBA00023043"/>
    </source>
</evidence>
<organism evidence="4 5">
    <name type="scientific">Clonostachys byssicola</name>
    <dbReference type="NCBI Taxonomy" id="160290"/>
    <lineage>
        <taxon>Eukaryota</taxon>
        <taxon>Fungi</taxon>
        <taxon>Dikarya</taxon>
        <taxon>Ascomycota</taxon>
        <taxon>Pezizomycotina</taxon>
        <taxon>Sordariomycetes</taxon>
        <taxon>Hypocreomycetidae</taxon>
        <taxon>Hypocreales</taxon>
        <taxon>Bionectriaceae</taxon>
        <taxon>Clonostachys</taxon>
    </lineage>
</organism>
<dbReference type="EMBL" id="CABFNO020001296">
    <property type="protein sequence ID" value="CAG9977209.1"/>
    <property type="molecule type" value="Genomic_DNA"/>
</dbReference>
<keyword evidence="1" id="KW-0677">Repeat</keyword>
<evidence type="ECO:0008006" key="6">
    <source>
        <dbReference type="Google" id="ProtNLM"/>
    </source>
</evidence>
<dbReference type="PANTHER" id="PTHR24198">
    <property type="entry name" value="ANKYRIN REPEAT AND PROTEIN KINASE DOMAIN-CONTAINING PROTEIN"/>
    <property type="match status" value="1"/>
</dbReference>
<dbReference type="Pfam" id="PF12796">
    <property type="entry name" value="Ank_2"/>
    <property type="match status" value="1"/>
</dbReference>
<reference evidence="4 5" key="2">
    <citation type="submission" date="2021-10" db="EMBL/GenBank/DDBJ databases">
        <authorList>
            <person name="Piombo E."/>
        </authorList>
    </citation>
    <scope>NUCLEOTIDE SEQUENCE [LARGE SCALE GENOMIC DNA]</scope>
</reference>
<keyword evidence="2 3" id="KW-0040">ANK repeat</keyword>
<dbReference type="AlphaFoldDB" id="A0A9N9XVR6"/>
<keyword evidence="5" id="KW-1185">Reference proteome</keyword>
<dbReference type="OrthoDB" id="341259at2759"/>
<dbReference type="PANTHER" id="PTHR24198:SF165">
    <property type="entry name" value="ANKYRIN REPEAT-CONTAINING PROTEIN-RELATED"/>
    <property type="match status" value="1"/>
</dbReference>
<sequence length="705" mass="79619">MSPIERLPTEIVQYIAELCTWDSAPPEHGFPSKIDAKRYRNERGWEPRLYVRYHAAFARTSRHFYQILNERLYARSLFRDPNCCSCLRWAVLHNRLETIKRAVTYRADLNSYGLPLDIFPSKTSYEAPWDDDMIYRAPSDLMKVNGVLIPCSKYELECSWDPPLYDAAAAGFTEIVAFLLEAGVDVEEEIQHRTRFPLELAIQQGHEKIAEMLVSRGAYRSRRDLSALPSAFSKDFKGVFTALLQRKENDGASLNGKLLYGASSDNLELVTQCLGNSKANVNAQDMMGNTALHLAIKSPNGGLEVAKSILQQSGVGTLFENIKGHAPRPARVGWTLSGFSLKCQTFTSITEHLLAKMSCTFDYFLKHPNLDVPGRQDLRKLLEIVSRMSDEDLANDFVQRLVESGAQLEPGHSAVVNAIYHGNLSTASKLLSLTSQEYFDRKYVREARRRGTPGPLHHALMLQDPRVTTFVERLIARGVDVQIAPRDVDVRIASSFSRLPHRAKICEATPIFFAATFAQNTGCMKMLFEAGADATSDVQVEYLGGHRTMSMLSAVFSYVWRERRGLVEVPIQYPGLEEPPIVESMSELEDQISMLLQHGATLNEVGRSPSALRLACTDALQTSDFSFLKWLTDNSTTRNVSVEHMDSLLKHYRLVEDEQEQRELHDRIGESDDIHDTIEFLKKVGEIHKILKGFKEKLLREGIQN</sequence>
<proteinExistence type="predicted"/>
<evidence type="ECO:0000256" key="3">
    <source>
        <dbReference type="PROSITE-ProRule" id="PRU00023"/>
    </source>
</evidence>
<evidence type="ECO:0000313" key="5">
    <source>
        <dbReference type="Proteomes" id="UP000754883"/>
    </source>
</evidence>
<protein>
    <recommendedName>
        <fullName evidence="6">Ankyrin</fullName>
    </recommendedName>
</protein>
<dbReference type="InterPro" id="IPR036770">
    <property type="entry name" value="Ankyrin_rpt-contain_sf"/>
</dbReference>
<dbReference type="Proteomes" id="UP000754883">
    <property type="component" value="Unassembled WGS sequence"/>
</dbReference>
<comment type="caution">
    <text evidence="4">The sequence shown here is derived from an EMBL/GenBank/DDBJ whole genome shotgun (WGS) entry which is preliminary data.</text>
</comment>
<reference evidence="5" key="1">
    <citation type="submission" date="2019-06" db="EMBL/GenBank/DDBJ databases">
        <authorList>
            <person name="Broberg M."/>
        </authorList>
    </citation>
    <scope>NUCLEOTIDE SEQUENCE [LARGE SCALE GENOMIC DNA]</scope>
</reference>
<gene>
    <name evidence="4" type="ORF">CBYS24578_00016070</name>
</gene>
<evidence type="ECO:0000256" key="1">
    <source>
        <dbReference type="ARBA" id="ARBA00022737"/>
    </source>
</evidence>
<dbReference type="Gene3D" id="1.25.40.20">
    <property type="entry name" value="Ankyrin repeat-containing domain"/>
    <property type="match status" value="2"/>
</dbReference>
<evidence type="ECO:0000313" key="4">
    <source>
        <dbReference type="EMBL" id="CAG9977209.1"/>
    </source>
</evidence>
<dbReference type="SUPFAM" id="SSF48403">
    <property type="entry name" value="Ankyrin repeat"/>
    <property type="match status" value="1"/>
</dbReference>
<dbReference type="PROSITE" id="PS50088">
    <property type="entry name" value="ANK_REPEAT"/>
    <property type="match status" value="1"/>
</dbReference>
<feature type="repeat" description="ANK" evidence="3">
    <location>
        <begin position="193"/>
        <end position="225"/>
    </location>
</feature>
<dbReference type="SMART" id="SM00248">
    <property type="entry name" value="ANK"/>
    <property type="match status" value="6"/>
</dbReference>
<accession>A0A9N9XVR6</accession>
<name>A0A9N9XVR6_9HYPO</name>